<gene>
    <name evidence="2" type="ORF">IAG44_42315</name>
</gene>
<reference evidence="2 3" key="1">
    <citation type="submission" date="2020-08" db="EMBL/GenBank/DDBJ databases">
        <title>A novel species.</title>
        <authorList>
            <person name="Gao J."/>
        </authorList>
    </citation>
    <scope>NUCLEOTIDE SEQUENCE [LARGE SCALE GENOMIC DNA]</scope>
    <source>
        <strain evidence="2 3">CRXT-G-22</strain>
    </source>
</reference>
<protein>
    <submittedName>
        <fullName evidence="2">SseB family protein</fullName>
    </submittedName>
</protein>
<dbReference type="EMBL" id="CP060828">
    <property type="protein sequence ID" value="QNP75390.1"/>
    <property type="molecule type" value="Genomic_DNA"/>
</dbReference>
<dbReference type="Pfam" id="PF07179">
    <property type="entry name" value="SseB"/>
    <property type="match status" value="1"/>
</dbReference>
<keyword evidence="3" id="KW-1185">Reference proteome</keyword>
<proteinExistence type="predicted"/>
<dbReference type="RefSeq" id="WP_187752311.1">
    <property type="nucleotide sequence ID" value="NZ_CP060828.1"/>
</dbReference>
<dbReference type="InterPro" id="IPR009839">
    <property type="entry name" value="SseB_N"/>
</dbReference>
<dbReference type="AlphaFoldDB" id="A0A7H0IRH4"/>
<dbReference type="Proteomes" id="UP000516052">
    <property type="component" value="Chromosome"/>
</dbReference>
<accession>A0A7H0IRH4</accession>
<organism evidence="2 3">
    <name type="scientific">Streptomyces roseirectus</name>
    <dbReference type="NCBI Taxonomy" id="2768066"/>
    <lineage>
        <taxon>Bacteria</taxon>
        <taxon>Bacillati</taxon>
        <taxon>Actinomycetota</taxon>
        <taxon>Actinomycetes</taxon>
        <taxon>Kitasatosporales</taxon>
        <taxon>Streptomycetaceae</taxon>
        <taxon>Streptomyces</taxon>
    </lineage>
</organism>
<name>A0A7H0IRH4_9ACTN</name>
<evidence type="ECO:0000259" key="1">
    <source>
        <dbReference type="Pfam" id="PF07179"/>
    </source>
</evidence>
<evidence type="ECO:0000313" key="3">
    <source>
        <dbReference type="Proteomes" id="UP000516052"/>
    </source>
</evidence>
<evidence type="ECO:0000313" key="2">
    <source>
        <dbReference type="EMBL" id="QNP75390.1"/>
    </source>
</evidence>
<sequence>MTDQFPNGADSAVRLALRALITGDADQAELRTLAAGEILIPVGDVPEEQPPVTVSVPVYEQPDGTELVPVFTSQDRLRQAFPQVTRHRQILLGALAHEWPAEGPMLVIDAGTVDEVTLTAHGVRELLDQTP</sequence>
<dbReference type="KEGG" id="sroi:IAG44_42315"/>
<feature type="domain" description="SseB protein N-terminal" evidence="1">
    <location>
        <begin position="16"/>
        <end position="124"/>
    </location>
</feature>